<feature type="region of interest" description="Disordered" evidence="1">
    <location>
        <begin position="1091"/>
        <end position="1113"/>
    </location>
</feature>
<protein>
    <submittedName>
        <fullName evidence="2">Uncharacterized protein</fullName>
    </submittedName>
</protein>
<dbReference type="EMBL" id="LGRX02024604">
    <property type="protein sequence ID" value="KAK3253838.1"/>
    <property type="molecule type" value="Genomic_DNA"/>
</dbReference>
<evidence type="ECO:0000313" key="2">
    <source>
        <dbReference type="EMBL" id="KAK3253838.1"/>
    </source>
</evidence>
<evidence type="ECO:0000256" key="1">
    <source>
        <dbReference type="SAM" id="MobiDB-lite"/>
    </source>
</evidence>
<evidence type="ECO:0000313" key="3">
    <source>
        <dbReference type="Proteomes" id="UP001190700"/>
    </source>
</evidence>
<keyword evidence="3" id="KW-1185">Reference proteome</keyword>
<accession>A0AAE0F6S0</accession>
<proteinExistence type="predicted"/>
<name>A0AAE0F6S0_9CHLO</name>
<sequence length="1821" mass="204930">MSRSSTMARVVDACLPNCEERFRSHCKAAITQTVANRGPEKGAQTSELVKFLHGVYGALSDASLETASALGWSTLRNEWCVLNASRVRDFIEWTLRRHDHFGGGSSYEWRLKEYLRWRWASNRSVVDEAEPYGASLALLDRLICVASVETLRSADVSSELLNHCTEVTGLCAPRLREALQQPPALERTVVDIWWLRAMDGHASKVRRSRWMHNVNHFLFDEYTTLVDAVCDRFGIAVAIGFTEDKASLWKVRHEDAVRCVHFASTCLSFDERSELERTYATGPYPNVAYHIPLRVTRLGKYRDAEERERDLLALFEMISGYFHKGETLTRWLCDGVDEILRALRRRMFMGGAFKRADLEETRQTHDAVVGATLDVPVVRACTLNQADARHAFLHTRSDAFAGLAQIVAVTRQRWHVDNERLRTAERSLQQYVQELCVPHESGRVDVLCDTLPSKKSEASSRSRHAQLEAFLIKLVKTDLRAWTEADPVTLPPTTDAAASASTRVLEATAGVELTSLLACASYPSDEVCSNDRAMRGLYLEGELDRCVEAAAPAACVFKDATVVRAGGWMLDIPDAAPSYVPSISDRLCRRRYRGVPVGLPSDAATDRFLNAFVHHGHAEANRETALRELCEGAERPDAFSPRAWFGDARFRAEFDCMRRERDTLRQGRDAGAEERASTLELSFWLREYVTARGRWLRPSNVLRERLPEEWRHRAQASVPWADVFVVFLDEFGVAFDRNQKGVSNCVGIETRTDDVGGSFVQYRLRSVLRDPKEIARSFRSVLRGDWYVCRRSGERTIVRVREGDRHAAEMVLGHDDIESFQIEPAMSDVREAAFVPGARVSTAAMGGFVRFLFWGLLSCLSIETDSPWSRLVPEDSLESLPQAVFTESSEHEVCAADPCWREYLMWVAVETQRIALRIRRGHMGPRISGTGLQLMSSCKVYDGQTVSCMLRGIQECRMERTKRVVRPNSSLNTRSMVLLWGLMCTYFPFDEDRILRRCPRATGFVRAPGYDAKRYPYLIRSIVDARGDLRHDVPMCFASPIIETVPFSVRARERAQCAGYAQVGEHPDRVLAFDEDVRYLRTANAYCNATGPSGTAHAGGRNRPTHERDGRNPLGRIDIVANELRRATQGDPLEAAFSDNDRHSARSVGVRDAHLSRLRGAQFGTRFVHTNVRVGETREEYRLCLEDSHRRASLGFSELSVDFWPGLETERGEDSEGLARTGRALFRGWTCVPSTWGVSLSELEELRLDSLRRLVVPRGQLEAVGNFLRPLGWTKPPIELSEVGVFSRDGTVASPPSAAVRAAMLRLQRSSEEEERDEDRLLLLRFQLLDEVSYVRCALAAPRMMRLRERFSRVVTDEARRLGEVLIRDLQDSMRRLRERPSTERHAQMLAMVAAGVSAGREHAEALLLSPRATFGWIVLTGNAALALACLGKAESLASDFEAVQCVNRTAERALLRSDGRTSFDTQDELGEHAWSRAAAASVLVEAFSKHAVECLAFVAAFVPREERLCGIPSPTDARDASDRCSNFPGLPSCGGARESSRSRCNRKELELIMRQDAQQATATNTRRLPRLSDPRFMWSNALADLLALEEPTDTDETRQADRVMMNSVDKGAETEALPDDEERNELGMNDLCYECVRNSMRTERSSLSLGLRRHSLQACLRFVGEPRGTWTNDLDVITLPVPGKFEGLFRTFETSLPESAHRDFERRAAARTDEAETRVVLELAVRDEAGGRLSTRERPFRFLLDDVLTRHALALSEAERSGRVWLPSALRCDLVTNERRVVREKEGGSGVIVCDAGRLRAFRFMMSALVLVHESDAMAV</sequence>
<organism evidence="2 3">
    <name type="scientific">Cymbomonas tetramitiformis</name>
    <dbReference type="NCBI Taxonomy" id="36881"/>
    <lineage>
        <taxon>Eukaryota</taxon>
        <taxon>Viridiplantae</taxon>
        <taxon>Chlorophyta</taxon>
        <taxon>Pyramimonadophyceae</taxon>
        <taxon>Pyramimonadales</taxon>
        <taxon>Pyramimonadaceae</taxon>
        <taxon>Cymbomonas</taxon>
    </lineage>
</organism>
<reference evidence="2 3" key="1">
    <citation type="journal article" date="2015" name="Genome Biol. Evol.">
        <title>Comparative Genomics of a Bacterivorous Green Alga Reveals Evolutionary Causalities and Consequences of Phago-Mixotrophic Mode of Nutrition.</title>
        <authorList>
            <person name="Burns J.A."/>
            <person name="Paasch A."/>
            <person name="Narechania A."/>
            <person name="Kim E."/>
        </authorList>
    </citation>
    <scope>NUCLEOTIDE SEQUENCE [LARGE SCALE GENOMIC DNA]</scope>
    <source>
        <strain evidence="2 3">PLY_AMNH</strain>
    </source>
</reference>
<dbReference type="Proteomes" id="UP001190700">
    <property type="component" value="Unassembled WGS sequence"/>
</dbReference>
<comment type="caution">
    <text evidence="2">The sequence shown here is derived from an EMBL/GenBank/DDBJ whole genome shotgun (WGS) entry which is preliminary data.</text>
</comment>
<gene>
    <name evidence="2" type="ORF">CYMTET_36925</name>
</gene>